<dbReference type="EMBL" id="JAKZGS010000028">
    <property type="protein sequence ID" value="MCH7400132.1"/>
    <property type="molecule type" value="Genomic_DNA"/>
</dbReference>
<evidence type="ECO:0000313" key="1">
    <source>
        <dbReference type="EMBL" id="MCH7400132.1"/>
    </source>
</evidence>
<dbReference type="RefSeq" id="WP_241276625.1">
    <property type="nucleotide sequence ID" value="NZ_JAKZGS010000028.1"/>
</dbReference>
<accession>A0ABS9UU27</accession>
<sequence>MQQNRTIVLEEEAIQKLEYLIGSIPIPAQTVGSAIQLSNHINSIFDHLGQNIKPLSEDTSGEKKQEKK</sequence>
<comment type="caution">
    <text evidence="1">The sequence shown here is derived from an EMBL/GenBank/DDBJ whole genome shotgun (WGS) entry which is preliminary data.</text>
</comment>
<organism evidence="1 2">
    <name type="scientific">Belliella calami</name>
    <dbReference type="NCBI Taxonomy" id="2923436"/>
    <lineage>
        <taxon>Bacteria</taxon>
        <taxon>Pseudomonadati</taxon>
        <taxon>Bacteroidota</taxon>
        <taxon>Cytophagia</taxon>
        <taxon>Cytophagales</taxon>
        <taxon>Cyclobacteriaceae</taxon>
        <taxon>Belliella</taxon>
    </lineage>
</organism>
<protein>
    <submittedName>
        <fullName evidence="1">Uncharacterized protein</fullName>
    </submittedName>
</protein>
<gene>
    <name evidence="1" type="ORF">MM236_19205</name>
</gene>
<evidence type="ECO:0000313" key="2">
    <source>
        <dbReference type="Proteomes" id="UP001165488"/>
    </source>
</evidence>
<name>A0ABS9UU27_9BACT</name>
<proteinExistence type="predicted"/>
<dbReference type="Proteomes" id="UP001165488">
    <property type="component" value="Unassembled WGS sequence"/>
</dbReference>
<reference evidence="1" key="1">
    <citation type="submission" date="2022-03" db="EMBL/GenBank/DDBJ databases">
        <title>De novo assembled genomes of Belliella spp. (Cyclobacteriaceae) strains.</title>
        <authorList>
            <person name="Szabo A."/>
            <person name="Korponai K."/>
            <person name="Felfoldi T."/>
        </authorList>
    </citation>
    <scope>NUCLEOTIDE SEQUENCE</scope>
    <source>
        <strain evidence="1">DSM 107340</strain>
    </source>
</reference>
<keyword evidence="2" id="KW-1185">Reference proteome</keyword>